<accession>A0AAD0MMT7</accession>
<gene>
    <name evidence="1" type="ORF">C5695_10975</name>
</gene>
<evidence type="ECO:0000313" key="1">
    <source>
        <dbReference type="EMBL" id="AVM24331.1"/>
    </source>
</evidence>
<evidence type="ECO:0000313" key="2">
    <source>
        <dbReference type="Proteomes" id="UP000264960"/>
    </source>
</evidence>
<reference evidence="1 2" key="1">
    <citation type="submission" date="2018-02" db="EMBL/GenBank/DDBJ databases">
        <title>The complete genome of two Bacillus pumilus strains from Cuatro Cienegas, Coahuila, Mexico.</title>
        <authorList>
            <person name="Zarza E."/>
            <person name="Alcaraz L.D."/>
            <person name="Aguilar-Salinas B."/>
            <person name="Islas A."/>
            <person name="Olmedo-Alvarez G."/>
        </authorList>
    </citation>
    <scope>NUCLEOTIDE SEQUENCE [LARGE SCALE GENOMIC DNA]</scope>
    <source>
        <strain evidence="1 2">145</strain>
    </source>
</reference>
<organism evidence="1 2">
    <name type="scientific">Bacillus pumilus</name>
    <name type="common">Bacillus mesentericus</name>
    <dbReference type="NCBI Taxonomy" id="1408"/>
    <lineage>
        <taxon>Bacteria</taxon>
        <taxon>Bacillati</taxon>
        <taxon>Bacillota</taxon>
        <taxon>Bacilli</taxon>
        <taxon>Bacillales</taxon>
        <taxon>Bacillaceae</taxon>
        <taxon>Bacillus</taxon>
    </lineage>
</organism>
<protein>
    <submittedName>
        <fullName evidence="1">Uncharacterized protein</fullName>
    </submittedName>
</protein>
<sequence>MDEKLFNLIEQLAADVSIIKQDVKEIKSTVTKLEENEPEEIMAMLKLIKKDLERELRYTDKRFSEVDRKIYDLEERLNN</sequence>
<dbReference type="EMBL" id="CP027116">
    <property type="protein sequence ID" value="AVM24331.1"/>
    <property type="molecule type" value="Genomic_DNA"/>
</dbReference>
<dbReference type="RefSeq" id="WP_117730757.1">
    <property type="nucleotide sequence ID" value="NZ_CP027116.1"/>
</dbReference>
<name>A0AAD0MMT7_BACPU</name>
<dbReference type="AlphaFoldDB" id="A0AAD0MMT7"/>
<dbReference type="Proteomes" id="UP000264960">
    <property type="component" value="Chromosome"/>
</dbReference>
<proteinExistence type="predicted"/>